<evidence type="ECO:0000313" key="3">
    <source>
        <dbReference type="EMBL" id="CAE8609094.1"/>
    </source>
</evidence>
<evidence type="ECO:0000259" key="2">
    <source>
        <dbReference type="Pfam" id="PF05008"/>
    </source>
</evidence>
<dbReference type="GO" id="GO:0016192">
    <property type="term" value="P:vesicle-mediated transport"/>
    <property type="evidence" value="ECO:0007669"/>
    <property type="project" value="InterPro"/>
</dbReference>
<dbReference type="InterPro" id="IPR038407">
    <property type="entry name" value="v-SNARE_N_sf"/>
</dbReference>
<keyword evidence="4" id="KW-1185">Reference proteome</keyword>
<proteinExistence type="inferred from homology"/>
<dbReference type="Proteomes" id="UP000654075">
    <property type="component" value="Unassembled WGS sequence"/>
</dbReference>
<evidence type="ECO:0000256" key="1">
    <source>
        <dbReference type="ARBA" id="ARBA00006108"/>
    </source>
</evidence>
<accession>A0A813F8F0</accession>
<protein>
    <recommendedName>
        <fullName evidence="2">Vesicle transport v-SNARE N-terminal domain-containing protein</fullName>
    </recommendedName>
</protein>
<name>A0A813F8F0_POLGL</name>
<organism evidence="3 4">
    <name type="scientific">Polarella glacialis</name>
    <name type="common">Dinoflagellate</name>
    <dbReference type="NCBI Taxonomy" id="89957"/>
    <lineage>
        <taxon>Eukaryota</taxon>
        <taxon>Sar</taxon>
        <taxon>Alveolata</taxon>
        <taxon>Dinophyceae</taxon>
        <taxon>Suessiales</taxon>
        <taxon>Suessiaceae</taxon>
        <taxon>Polarella</taxon>
    </lineage>
</organism>
<feature type="domain" description="Vesicle transport v-SNARE N-terminal" evidence="2">
    <location>
        <begin position="12"/>
        <end position="92"/>
    </location>
</feature>
<comment type="similarity">
    <text evidence="1">Belongs to the VTI1 family.</text>
</comment>
<gene>
    <name evidence="3" type="ORF">PGLA1383_LOCUS26922</name>
</gene>
<evidence type="ECO:0000313" key="4">
    <source>
        <dbReference type="Proteomes" id="UP000654075"/>
    </source>
</evidence>
<dbReference type="Pfam" id="PF05008">
    <property type="entry name" value="V-SNARE"/>
    <property type="match status" value="1"/>
</dbReference>
<dbReference type="SUPFAM" id="SSF47661">
    <property type="entry name" value="t-snare proteins"/>
    <property type="match status" value="1"/>
</dbReference>
<dbReference type="EMBL" id="CAJNNV010024239">
    <property type="protein sequence ID" value="CAE8609094.1"/>
    <property type="molecule type" value="Genomic_DNA"/>
</dbReference>
<dbReference type="InterPro" id="IPR007705">
    <property type="entry name" value="Vesicle_trsprt_v-SNARE_N"/>
</dbReference>
<dbReference type="AlphaFoldDB" id="A0A813F8F0"/>
<sequence length="124" mass="13367">MSRTAVPTVTTSEVFESYEEDLRSLIRSLQSLAAVAEGCGPSDERVAAGHEAADVHSRASQALQQMDLEVKSMGTLGVPLAGKLKEYRRELIAGRTLVKELQARLQREGLGVGLAASRGPFEEK</sequence>
<reference evidence="3" key="1">
    <citation type="submission" date="2021-02" db="EMBL/GenBank/DDBJ databases">
        <authorList>
            <person name="Dougan E. K."/>
            <person name="Rhodes N."/>
            <person name="Thang M."/>
            <person name="Chan C."/>
        </authorList>
    </citation>
    <scope>NUCLEOTIDE SEQUENCE</scope>
</reference>
<dbReference type="InterPro" id="IPR010989">
    <property type="entry name" value="SNARE"/>
</dbReference>
<dbReference type="Gene3D" id="1.20.58.400">
    <property type="entry name" value="t-snare proteins"/>
    <property type="match status" value="1"/>
</dbReference>
<dbReference type="GO" id="GO:0006886">
    <property type="term" value="P:intracellular protein transport"/>
    <property type="evidence" value="ECO:0007669"/>
    <property type="project" value="InterPro"/>
</dbReference>
<feature type="non-terminal residue" evidence="3">
    <location>
        <position position="124"/>
    </location>
</feature>
<dbReference type="GO" id="GO:0016020">
    <property type="term" value="C:membrane"/>
    <property type="evidence" value="ECO:0007669"/>
    <property type="project" value="InterPro"/>
</dbReference>
<comment type="caution">
    <text evidence="3">The sequence shown here is derived from an EMBL/GenBank/DDBJ whole genome shotgun (WGS) entry which is preliminary data.</text>
</comment>
<dbReference type="OrthoDB" id="427340at2759"/>